<protein>
    <submittedName>
        <fullName evidence="1">Uncharacterized protein</fullName>
    </submittedName>
</protein>
<evidence type="ECO:0000313" key="1">
    <source>
        <dbReference type="EMBL" id="NEW69991.1"/>
    </source>
</evidence>
<reference evidence="1" key="1">
    <citation type="submission" date="2020-02" db="EMBL/GenBank/DDBJ databases">
        <title>A new Streptomyces sp. for controlling soil-borne diseases.</title>
        <authorList>
            <person name="Li X."/>
            <person name="Tian Y."/>
            <person name="Gao K."/>
        </authorList>
    </citation>
    <scope>NUCLEOTIDE SEQUENCE [LARGE SCALE GENOMIC DNA]</scope>
    <source>
        <strain evidence="1">0250</strain>
    </source>
</reference>
<dbReference type="Proteomes" id="UP000476310">
    <property type="component" value="Unassembled WGS sequence"/>
</dbReference>
<dbReference type="RefSeq" id="WP_138913256.1">
    <property type="nucleotide sequence ID" value="NZ_JAAIKT010000004.1"/>
</dbReference>
<accession>A0A6G4ABB9</accession>
<sequence>MVERIAPRAAEPFWADSCTGAPVSAGRRRLEGETAQSVRIERMGIDLLSGEILPQHSARSRRLVANMDHPESFNTKQKSAWSDALRDEWHFKGNRSRIKDQ</sequence>
<gene>
    <name evidence="1" type="ORF">G4H13_06105</name>
</gene>
<evidence type="ECO:0000313" key="2">
    <source>
        <dbReference type="Proteomes" id="UP000476310"/>
    </source>
</evidence>
<comment type="caution">
    <text evidence="1">The sequence shown here is derived from an EMBL/GenBank/DDBJ whole genome shotgun (WGS) entry which is preliminary data.</text>
</comment>
<organism evidence="1 2">
    <name type="scientific">Streptomyces rhizosphaericus</name>
    <dbReference type="NCBI Taxonomy" id="114699"/>
    <lineage>
        <taxon>Bacteria</taxon>
        <taxon>Bacillati</taxon>
        <taxon>Actinomycetota</taxon>
        <taxon>Actinomycetes</taxon>
        <taxon>Kitasatosporales</taxon>
        <taxon>Streptomycetaceae</taxon>
        <taxon>Streptomyces</taxon>
        <taxon>Streptomyces violaceusniger group</taxon>
    </lineage>
</organism>
<proteinExistence type="predicted"/>
<name>A0A6G4ABB9_9ACTN</name>
<dbReference type="AlphaFoldDB" id="A0A6G4ABB9"/>
<dbReference type="EMBL" id="JAAIKT010000004">
    <property type="protein sequence ID" value="NEW69991.1"/>
    <property type="molecule type" value="Genomic_DNA"/>
</dbReference>
<keyword evidence="2" id="KW-1185">Reference proteome</keyword>